<dbReference type="Proteomes" id="UP001596417">
    <property type="component" value="Unassembled WGS sequence"/>
</dbReference>
<dbReference type="InterPro" id="IPR036396">
    <property type="entry name" value="Cyt_P450_sf"/>
</dbReference>
<dbReference type="SUPFAM" id="SSF48264">
    <property type="entry name" value="Cytochrome P450"/>
    <property type="match status" value="1"/>
</dbReference>
<evidence type="ECO:0000256" key="1">
    <source>
        <dbReference type="ARBA" id="ARBA00010617"/>
    </source>
</evidence>
<gene>
    <name evidence="8" type="ORF">ACFQL7_00760</name>
</gene>
<keyword evidence="5 7" id="KW-0408">Iron</keyword>
<dbReference type="GO" id="GO:0046872">
    <property type="term" value="F:metal ion binding"/>
    <property type="evidence" value="ECO:0007669"/>
    <property type="project" value="UniProtKB-KW"/>
</dbReference>
<dbReference type="Gene3D" id="1.10.630.10">
    <property type="entry name" value="Cytochrome P450"/>
    <property type="match status" value="1"/>
</dbReference>
<evidence type="ECO:0000256" key="4">
    <source>
        <dbReference type="ARBA" id="ARBA00023002"/>
    </source>
</evidence>
<dbReference type="RefSeq" id="WP_264555389.1">
    <property type="nucleotide sequence ID" value="NZ_CP109979.1"/>
</dbReference>
<evidence type="ECO:0000313" key="8">
    <source>
        <dbReference type="EMBL" id="MFC7188529.1"/>
    </source>
</evidence>
<organism evidence="8 9">
    <name type="scientific">Halocatena marina</name>
    <dbReference type="NCBI Taxonomy" id="2934937"/>
    <lineage>
        <taxon>Archaea</taxon>
        <taxon>Methanobacteriati</taxon>
        <taxon>Methanobacteriota</taxon>
        <taxon>Stenosarchaea group</taxon>
        <taxon>Halobacteria</taxon>
        <taxon>Halobacteriales</taxon>
        <taxon>Natronomonadaceae</taxon>
        <taxon>Halocatena</taxon>
    </lineage>
</organism>
<comment type="similarity">
    <text evidence="1 7">Belongs to the cytochrome P450 family.</text>
</comment>
<keyword evidence="9" id="KW-1185">Reference proteome</keyword>
<dbReference type="InterPro" id="IPR017972">
    <property type="entry name" value="Cyt_P450_CS"/>
</dbReference>
<keyword evidence="4 7" id="KW-0560">Oxidoreductase</keyword>
<keyword evidence="3 7" id="KW-0479">Metal-binding</keyword>
<reference evidence="8 9" key="1">
    <citation type="journal article" date="2019" name="Int. J. Syst. Evol. Microbiol.">
        <title>The Global Catalogue of Microorganisms (GCM) 10K type strain sequencing project: providing services to taxonomists for standard genome sequencing and annotation.</title>
        <authorList>
            <consortium name="The Broad Institute Genomics Platform"/>
            <consortium name="The Broad Institute Genome Sequencing Center for Infectious Disease"/>
            <person name="Wu L."/>
            <person name="Ma J."/>
        </authorList>
    </citation>
    <scope>NUCLEOTIDE SEQUENCE [LARGE SCALE GENOMIC DNA]</scope>
    <source>
        <strain evidence="8 9">RDMS1</strain>
    </source>
</reference>
<accession>A0ABD5YGS4</accession>
<dbReference type="PANTHER" id="PTHR24291:SF50">
    <property type="entry name" value="BIFUNCTIONAL ALBAFLAVENONE MONOOXYGENASE_TERPENE SYNTHASE"/>
    <property type="match status" value="1"/>
</dbReference>
<dbReference type="PRINTS" id="PR00463">
    <property type="entry name" value="EP450I"/>
</dbReference>
<dbReference type="InterPro" id="IPR002401">
    <property type="entry name" value="Cyt_P450_E_grp-I"/>
</dbReference>
<dbReference type="GO" id="GO:0004497">
    <property type="term" value="F:monooxygenase activity"/>
    <property type="evidence" value="ECO:0007669"/>
    <property type="project" value="UniProtKB-KW"/>
</dbReference>
<comment type="caution">
    <text evidence="8">The sequence shown here is derived from an EMBL/GenBank/DDBJ whole genome shotgun (WGS) entry which is preliminary data.</text>
</comment>
<evidence type="ECO:0000313" key="9">
    <source>
        <dbReference type="Proteomes" id="UP001596417"/>
    </source>
</evidence>
<sequence>MADDSGNQPPVPDGLPVLGNTLDFIRSPMSFIGKLPKHGDVVRCEFPMIRAVALFHPEDIRTVLLADQQTYRRWNFDQLRKMGGYDFAPEGLAFTEGEKWRNQRRHLQSMFGLDRLHGYADTMVEHTERVLKQWEDGAEIALNHAFSELSLAVLTHSLFDFDMRERGEPIIRATETLNDRAQLGGRNAVEFLLPSWIPTPGHARYREAMDDFDTVVDELITERRANPVGYDDLLARMLATESDSDYTMSDAEIHDQMLAFLFAGHETTATTLTFTWLLLSTHPEKRKRLDAEIEDVLGGAPPSPERLDALTYTEQVIKEALRLYPPAAMLFRKNLTETEIGGHTVPANSTILLPQFVVHTDERWYDDPQTFRPERWDSRRERPEYAYFPFGGGGHHCIGMRFAMMELKHVIPIIAQRVDFELLSTPDPAVQMEMTLQPTEDIRARVTKRSSRY</sequence>
<evidence type="ECO:0000256" key="3">
    <source>
        <dbReference type="ARBA" id="ARBA00022723"/>
    </source>
</evidence>
<dbReference type="PANTHER" id="PTHR24291">
    <property type="entry name" value="CYTOCHROME P450 FAMILY 4"/>
    <property type="match status" value="1"/>
</dbReference>
<dbReference type="Pfam" id="PF00067">
    <property type="entry name" value="p450"/>
    <property type="match status" value="1"/>
</dbReference>
<evidence type="ECO:0000256" key="7">
    <source>
        <dbReference type="RuleBase" id="RU000461"/>
    </source>
</evidence>
<keyword evidence="2 7" id="KW-0349">Heme</keyword>
<dbReference type="AlphaFoldDB" id="A0ABD5YGS4"/>
<evidence type="ECO:0000256" key="2">
    <source>
        <dbReference type="ARBA" id="ARBA00022617"/>
    </source>
</evidence>
<dbReference type="InterPro" id="IPR001128">
    <property type="entry name" value="Cyt_P450"/>
</dbReference>
<keyword evidence="6 7" id="KW-0503">Monooxygenase</keyword>
<evidence type="ECO:0000256" key="6">
    <source>
        <dbReference type="ARBA" id="ARBA00023033"/>
    </source>
</evidence>
<name>A0ABD5YGS4_9EURY</name>
<dbReference type="PRINTS" id="PR00385">
    <property type="entry name" value="P450"/>
</dbReference>
<protein>
    <submittedName>
        <fullName evidence="8">Cytochrome P450</fullName>
    </submittedName>
</protein>
<dbReference type="EMBL" id="JBHTAX010000001">
    <property type="protein sequence ID" value="MFC7188529.1"/>
    <property type="molecule type" value="Genomic_DNA"/>
</dbReference>
<proteinExistence type="inferred from homology"/>
<dbReference type="GeneID" id="76198067"/>
<evidence type="ECO:0000256" key="5">
    <source>
        <dbReference type="ARBA" id="ARBA00023004"/>
    </source>
</evidence>
<dbReference type="PROSITE" id="PS00086">
    <property type="entry name" value="CYTOCHROME_P450"/>
    <property type="match status" value="1"/>
</dbReference>
<dbReference type="InterPro" id="IPR050196">
    <property type="entry name" value="Cytochrome_P450_Monoox"/>
</dbReference>